<accession>A0ABU6UNK5</accession>
<feature type="compositionally biased region" description="Basic and acidic residues" evidence="1">
    <location>
        <begin position="1"/>
        <end position="10"/>
    </location>
</feature>
<evidence type="ECO:0000313" key="3">
    <source>
        <dbReference type="Proteomes" id="UP001341840"/>
    </source>
</evidence>
<dbReference type="EMBL" id="JASCZI010121700">
    <property type="protein sequence ID" value="MED6162679.1"/>
    <property type="molecule type" value="Genomic_DNA"/>
</dbReference>
<dbReference type="Proteomes" id="UP001341840">
    <property type="component" value="Unassembled WGS sequence"/>
</dbReference>
<evidence type="ECO:0000256" key="1">
    <source>
        <dbReference type="SAM" id="MobiDB-lite"/>
    </source>
</evidence>
<sequence>MFDDNPRKEASSSSFHPPPTLTSISLFCRPQPHQAPQPRSILTAPSHHCCQSCPPLATLPPKSKEKLPLPGVVCLPSKLLCSPPSQPPRRVLPQPCVVVVHGRFHSRLQGISRSVGSNFTPA</sequence>
<proteinExistence type="predicted"/>
<gene>
    <name evidence="2" type="ORF">PIB30_072845</name>
</gene>
<name>A0ABU6UNK5_9FABA</name>
<feature type="region of interest" description="Disordered" evidence="1">
    <location>
        <begin position="1"/>
        <end position="23"/>
    </location>
</feature>
<protein>
    <submittedName>
        <fullName evidence="2">Uncharacterized protein</fullName>
    </submittedName>
</protein>
<keyword evidence="3" id="KW-1185">Reference proteome</keyword>
<organism evidence="2 3">
    <name type="scientific">Stylosanthes scabra</name>
    <dbReference type="NCBI Taxonomy" id="79078"/>
    <lineage>
        <taxon>Eukaryota</taxon>
        <taxon>Viridiplantae</taxon>
        <taxon>Streptophyta</taxon>
        <taxon>Embryophyta</taxon>
        <taxon>Tracheophyta</taxon>
        <taxon>Spermatophyta</taxon>
        <taxon>Magnoliopsida</taxon>
        <taxon>eudicotyledons</taxon>
        <taxon>Gunneridae</taxon>
        <taxon>Pentapetalae</taxon>
        <taxon>rosids</taxon>
        <taxon>fabids</taxon>
        <taxon>Fabales</taxon>
        <taxon>Fabaceae</taxon>
        <taxon>Papilionoideae</taxon>
        <taxon>50 kb inversion clade</taxon>
        <taxon>dalbergioids sensu lato</taxon>
        <taxon>Dalbergieae</taxon>
        <taxon>Pterocarpus clade</taxon>
        <taxon>Stylosanthes</taxon>
    </lineage>
</organism>
<feature type="compositionally biased region" description="Polar residues" evidence="1">
    <location>
        <begin position="11"/>
        <end position="23"/>
    </location>
</feature>
<evidence type="ECO:0000313" key="2">
    <source>
        <dbReference type="EMBL" id="MED6162679.1"/>
    </source>
</evidence>
<feature type="non-terminal residue" evidence="2">
    <location>
        <position position="122"/>
    </location>
</feature>
<comment type="caution">
    <text evidence="2">The sequence shown here is derived from an EMBL/GenBank/DDBJ whole genome shotgun (WGS) entry which is preliminary data.</text>
</comment>
<reference evidence="2 3" key="1">
    <citation type="journal article" date="2023" name="Plants (Basel)">
        <title>Bridging the Gap: Combining Genomics and Transcriptomics Approaches to Understand Stylosanthes scabra, an Orphan Legume from the Brazilian Caatinga.</title>
        <authorList>
            <person name="Ferreira-Neto J.R.C."/>
            <person name="da Silva M.D."/>
            <person name="Binneck E."/>
            <person name="de Melo N.F."/>
            <person name="da Silva R.H."/>
            <person name="de Melo A.L.T.M."/>
            <person name="Pandolfi V."/>
            <person name="Bustamante F.O."/>
            <person name="Brasileiro-Vidal A.C."/>
            <person name="Benko-Iseppon A.M."/>
        </authorList>
    </citation>
    <scope>NUCLEOTIDE SEQUENCE [LARGE SCALE GENOMIC DNA]</scope>
    <source>
        <tissue evidence="2">Leaves</tissue>
    </source>
</reference>